<dbReference type="AlphaFoldDB" id="A0AAN7BDU9"/>
<sequence length="576" mass="64185">MEYDFIIVGTGPAGASVAFALAQSPKQPKVLILEAGGLNDDKSLRTDGQRWLTFLQQDLNFGYKTSPQEHAGNRQIDYSRGKGLGGSSAINFGVFTVGAKHDYDTWAKLVNDEEFTWSCMQQRFKKIVTFHRDIPEGVDPKYASPLAKNHSSSGGGPLHVGYAKEWEEDLIPTLDLLSEGAGYPLNPDHNSGNPIGLSVLISSAYNGVRSTSKDLLGSLPENFTVKTFSAVEKVIFDGNRATRVVTVDGDTFLASKEVILSAGALDSPKILMHSGIGPLDQLSEYQIPVIHPSPFVGQNLRDHAFVPLVHQRKPGSSLSTRSVFYGSLKRQEEAMKQWQKDGTGEWSKYACEVGIGFFKLGERFLTSKEFERLPESEKEYLRDETVPHTEVFTHFPFHWFFPGGDFPRGDEDKLVDYSCFLVFLYNAQSRGEVRLQSRDPKVPLKFDPKFLGHEFDRRAAVESLREFIERAIESEGFKKAVVRQIVGPEGNSDEKLLEFWQQAMSSSWHMTGTAKMGRDGDEEAVVDEEFRVRGVKGLRVADMSVVPVLVSAHTQGVAYVTGYTCGEKLLKEYDLL</sequence>
<evidence type="ECO:0000313" key="8">
    <source>
        <dbReference type="Proteomes" id="UP001301958"/>
    </source>
</evidence>
<proteinExistence type="inferred from homology"/>
<dbReference type="Pfam" id="PF00732">
    <property type="entry name" value="GMC_oxred_N"/>
    <property type="match status" value="1"/>
</dbReference>
<feature type="binding site" evidence="3">
    <location>
        <position position="231"/>
    </location>
    <ligand>
        <name>FAD</name>
        <dbReference type="ChEBI" id="CHEBI:57692"/>
    </ligand>
</feature>
<feature type="binding site" evidence="3">
    <location>
        <begin position="508"/>
        <end position="509"/>
    </location>
    <ligand>
        <name>FAD</name>
        <dbReference type="ChEBI" id="CHEBI:57692"/>
    </ligand>
</feature>
<dbReference type="GO" id="GO:0050660">
    <property type="term" value="F:flavin adenine dinucleotide binding"/>
    <property type="evidence" value="ECO:0007669"/>
    <property type="project" value="InterPro"/>
</dbReference>
<dbReference type="PANTHER" id="PTHR11552:SF134">
    <property type="entry name" value="GLUCOSE-METHANOL-CHOLINE OXIDOREDUCTASE N-TERMINAL DOMAIN-CONTAINING PROTEIN"/>
    <property type="match status" value="1"/>
</dbReference>
<dbReference type="PROSITE" id="PS00624">
    <property type="entry name" value="GMC_OXRED_2"/>
    <property type="match status" value="1"/>
</dbReference>
<dbReference type="GO" id="GO:0016614">
    <property type="term" value="F:oxidoreductase activity, acting on CH-OH group of donors"/>
    <property type="evidence" value="ECO:0007669"/>
    <property type="project" value="InterPro"/>
</dbReference>
<feature type="active site" description="Proton donor" evidence="2">
    <location>
        <position position="509"/>
    </location>
</feature>
<evidence type="ECO:0000313" key="7">
    <source>
        <dbReference type="EMBL" id="KAK4222081.1"/>
    </source>
</evidence>
<dbReference type="Gene3D" id="3.30.560.10">
    <property type="entry name" value="Glucose Oxidase, domain 3"/>
    <property type="match status" value="1"/>
</dbReference>
<organism evidence="7 8">
    <name type="scientific">Podospora fimiseda</name>
    <dbReference type="NCBI Taxonomy" id="252190"/>
    <lineage>
        <taxon>Eukaryota</taxon>
        <taxon>Fungi</taxon>
        <taxon>Dikarya</taxon>
        <taxon>Ascomycota</taxon>
        <taxon>Pezizomycotina</taxon>
        <taxon>Sordariomycetes</taxon>
        <taxon>Sordariomycetidae</taxon>
        <taxon>Sordariales</taxon>
        <taxon>Podosporaceae</taxon>
        <taxon>Podospora</taxon>
    </lineage>
</organism>
<comment type="caution">
    <text evidence="7">The sequence shown here is derived from an EMBL/GenBank/DDBJ whole genome shotgun (WGS) entry which is preliminary data.</text>
</comment>
<protein>
    <submittedName>
        <fullName evidence="7">Oxidoreductase</fullName>
    </submittedName>
</protein>
<evidence type="ECO:0000256" key="2">
    <source>
        <dbReference type="PIRSR" id="PIRSR000137-1"/>
    </source>
</evidence>
<dbReference type="PROSITE" id="PS00623">
    <property type="entry name" value="GMC_OXRED_1"/>
    <property type="match status" value="1"/>
</dbReference>
<dbReference type="InterPro" id="IPR000172">
    <property type="entry name" value="GMC_OxRdtase_N"/>
</dbReference>
<dbReference type="EMBL" id="MU865492">
    <property type="protein sequence ID" value="KAK4222081.1"/>
    <property type="molecule type" value="Genomic_DNA"/>
</dbReference>
<dbReference type="Pfam" id="PF05199">
    <property type="entry name" value="GMC_oxred_C"/>
    <property type="match status" value="1"/>
</dbReference>
<dbReference type="InterPro" id="IPR007867">
    <property type="entry name" value="GMC_OxRtase_C"/>
</dbReference>
<evidence type="ECO:0000256" key="4">
    <source>
        <dbReference type="RuleBase" id="RU003968"/>
    </source>
</evidence>
<dbReference type="PANTHER" id="PTHR11552">
    <property type="entry name" value="GLUCOSE-METHANOL-CHOLINE GMC OXIDOREDUCTASE"/>
    <property type="match status" value="1"/>
</dbReference>
<reference evidence="7" key="2">
    <citation type="submission" date="2023-05" db="EMBL/GenBank/DDBJ databases">
        <authorList>
            <consortium name="Lawrence Berkeley National Laboratory"/>
            <person name="Steindorff A."/>
            <person name="Hensen N."/>
            <person name="Bonometti L."/>
            <person name="Westerberg I."/>
            <person name="Brannstrom I.O."/>
            <person name="Guillou S."/>
            <person name="Cros-Aarteil S."/>
            <person name="Calhoun S."/>
            <person name="Haridas S."/>
            <person name="Kuo A."/>
            <person name="Mondo S."/>
            <person name="Pangilinan J."/>
            <person name="Riley R."/>
            <person name="Labutti K."/>
            <person name="Andreopoulos B."/>
            <person name="Lipzen A."/>
            <person name="Chen C."/>
            <person name="Yanf M."/>
            <person name="Daum C."/>
            <person name="Ng V."/>
            <person name="Clum A."/>
            <person name="Ohm R."/>
            <person name="Martin F."/>
            <person name="Silar P."/>
            <person name="Natvig D."/>
            <person name="Lalanne C."/>
            <person name="Gautier V."/>
            <person name="Ament-Velasquez S.L."/>
            <person name="Kruys A."/>
            <person name="Hutchinson M.I."/>
            <person name="Powell A.J."/>
            <person name="Barry K."/>
            <person name="Miller A.N."/>
            <person name="Grigoriev I.V."/>
            <person name="Debuchy R."/>
            <person name="Gladieux P."/>
            <person name="Thoren M.H."/>
            <person name="Johannesson H."/>
        </authorList>
    </citation>
    <scope>NUCLEOTIDE SEQUENCE</scope>
    <source>
        <strain evidence="7">CBS 990.96</strain>
    </source>
</reference>
<dbReference type="InterPro" id="IPR012132">
    <property type="entry name" value="GMC_OxRdtase"/>
</dbReference>
<feature type="binding site" evidence="3">
    <location>
        <begin position="91"/>
        <end position="94"/>
    </location>
    <ligand>
        <name>FAD</name>
        <dbReference type="ChEBI" id="CHEBI:57692"/>
    </ligand>
</feature>
<dbReference type="PIRSF" id="PIRSF000137">
    <property type="entry name" value="Alcohol_oxidase"/>
    <property type="match status" value="1"/>
</dbReference>
<dbReference type="InterPro" id="IPR036188">
    <property type="entry name" value="FAD/NAD-bd_sf"/>
</dbReference>
<feature type="domain" description="Glucose-methanol-choline oxidoreductase N-terminal" evidence="6">
    <location>
        <begin position="263"/>
        <end position="277"/>
    </location>
</feature>
<evidence type="ECO:0000256" key="1">
    <source>
        <dbReference type="ARBA" id="ARBA00010790"/>
    </source>
</evidence>
<dbReference type="SUPFAM" id="SSF51905">
    <property type="entry name" value="FAD/NAD(P)-binding domain"/>
    <property type="match status" value="1"/>
</dbReference>
<evidence type="ECO:0000259" key="6">
    <source>
        <dbReference type="PROSITE" id="PS00624"/>
    </source>
</evidence>
<reference evidence="7" key="1">
    <citation type="journal article" date="2023" name="Mol. Phylogenet. Evol.">
        <title>Genome-scale phylogeny and comparative genomics of the fungal order Sordariales.</title>
        <authorList>
            <person name="Hensen N."/>
            <person name="Bonometti L."/>
            <person name="Westerberg I."/>
            <person name="Brannstrom I.O."/>
            <person name="Guillou S."/>
            <person name="Cros-Aarteil S."/>
            <person name="Calhoun S."/>
            <person name="Haridas S."/>
            <person name="Kuo A."/>
            <person name="Mondo S."/>
            <person name="Pangilinan J."/>
            <person name="Riley R."/>
            <person name="LaButti K."/>
            <person name="Andreopoulos B."/>
            <person name="Lipzen A."/>
            <person name="Chen C."/>
            <person name="Yan M."/>
            <person name="Daum C."/>
            <person name="Ng V."/>
            <person name="Clum A."/>
            <person name="Steindorff A."/>
            <person name="Ohm R.A."/>
            <person name="Martin F."/>
            <person name="Silar P."/>
            <person name="Natvig D.O."/>
            <person name="Lalanne C."/>
            <person name="Gautier V."/>
            <person name="Ament-Velasquez S.L."/>
            <person name="Kruys A."/>
            <person name="Hutchinson M.I."/>
            <person name="Powell A.J."/>
            <person name="Barry K."/>
            <person name="Miller A.N."/>
            <person name="Grigoriev I.V."/>
            <person name="Debuchy R."/>
            <person name="Gladieux P."/>
            <person name="Hiltunen Thoren M."/>
            <person name="Johannesson H."/>
        </authorList>
    </citation>
    <scope>NUCLEOTIDE SEQUENCE</scope>
    <source>
        <strain evidence="7">CBS 990.96</strain>
    </source>
</reference>
<evidence type="ECO:0000259" key="5">
    <source>
        <dbReference type="PROSITE" id="PS00623"/>
    </source>
</evidence>
<keyword evidence="4" id="KW-0285">Flavoprotein</keyword>
<dbReference type="SUPFAM" id="SSF54373">
    <property type="entry name" value="FAD-linked reductases, C-terminal domain"/>
    <property type="match status" value="1"/>
</dbReference>
<name>A0AAN7BDU9_9PEZI</name>
<comment type="cofactor">
    <cofactor evidence="3">
        <name>FAD</name>
        <dbReference type="ChEBI" id="CHEBI:57692"/>
    </cofactor>
</comment>
<dbReference type="Proteomes" id="UP001301958">
    <property type="component" value="Unassembled WGS sequence"/>
</dbReference>
<accession>A0AAN7BDU9</accession>
<gene>
    <name evidence="7" type="ORF">QBC38DRAFT_101996</name>
</gene>
<evidence type="ECO:0000256" key="3">
    <source>
        <dbReference type="PIRSR" id="PIRSR000137-2"/>
    </source>
</evidence>
<dbReference type="Gene3D" id="3.50.50.60">
    <property type="entry name" value="FAD/NAD(P)-binding domain"/>
    <property type="match status" value="1"/>
</dbReference>
<keyword evidence="3 4" id="KW-0274">FAD</keyword>
<keyword evidence="8" id="KW-1185">Reference proteome</keyword>
<comment type="similarity">
    <text evidence="1 4">Belongs to the GMC oxidoreductase family.</text>
</comment>
<feature type="domain" description="Glucose-methanol-choline oxidoreductase N-terminal" evidence="5">
    <location>
        <begin position="81"/>
        <end position="104"/>
    </location>
</feature>
<feature type="active site" description="Proton acceptor" evidence="2">
    <location>
        <position position="553"/>
    </location>
</feature>